<proteinExistence type="predicted"/>
<dbReference type="PANTHER" id="PTHR42830">
    <property type="entry name" value="OSMOTICALLY INDUCIBLE FAMILY PROTEIN"/>
    <property type="match status" value="1"/>
</dbReference>
<dbReference type="InterPro" id="IPR003718">
    <property type="entry name" value="OsmC/Ohr_fam"/>
</dbReference>
<comment type="caution">
    <text evidence="1">The sequence shown here is derived from an EMBL/GenBank/DDBJ whole genome shotgun (WGS) entry which is preliminary data.</text>
</comment>
<dbReference type="PANTHER" id="PTHR42830:SF2">
    <property type="entry name" value="OSMC_OHR FAMILY PROTEIN"/>
    <property type="match status" value="1"/>
</dbReference>
<sequence>MSLKVEFKVQANWKKDLLTDRKNYKNHTVSITGKPDLKVSAAKEFKGNPEFYNPEDLLLSSLISCQMMSYFYVCQKHKIDLLSYSSTAEGVVEVNETGSGKFIEVVLFPKAVIQNEKQIAQAISLHHEAHQLCFIANSCNFKIIICPTCEVEQ</sequence>
<dbReference type="AlphaFoldDB" id="A0A934PN66"/>
<name>A0A934PN66_9FLAO</name>
<dbReference type="EMBL" id="JAEHFV010000002">
    <property type="protein sequence ID" value="MBK0369493.1"/>
    <property type="molecule type" value="Genomic_DNA"/>
</dbReference>
<dbReference type="SUPFAM" id="SSF82784">
    <property type="entry name" value="OsmC-like"/>
    <property type="match status" value="1"/>
</dbReference>
<dbReference type="InterPro" id="IPR015946">
    <property type="entry name" value="KH_dom-like_a/b"/>
</dbReference>
<evidence type="ECO:0000313" key="1">
    <source>
        <dbReference type="EMBL" id="MBK0369493.1"/>
    </source>
</evidence>
<reference evidence="1" key="1">
    <citation type="submission" date="2020-12" db="EMBL/GenBank/DDBJ databases">
        <title>Bacterial novel species Flavobacterium sp. SE-1-e isolated from soil.</title>
        <authorList>
            <person name="Jung H.-Y."/>
        </authorList>
    </citation>
    <scope>NUCLEOTIDE SEQUENCE</scope>
    <source>
        <strain evidence="1">SE-1-e</strain>
    </source>
</reference>
<evidence type="ECO:0000313" key="2">
    <source>
        <dbReference type="Proteomes" id="UP000609172"/>
    </source>
</evidence>
<dbReference type="Proteomes" id="UP000609172">
    <property type="component" value="Unassembled WGS sequence"/>
</dbReference>
<keyword evidence="2" id="KW-1185">Reference proteome</keyword>
<organism evidence="1 2">
    <name type="scientific">Flavobacterium agrisoli</name>
    <dbReference type="NCBI Taxonomy" id="2793066"/>
    <lineage>
        <taxon>Bacteria</taxon>
        <taxon>Pseudomonadati</taxon>
        <taxon>Bacteroidota</taxon>
        <taxon>Flavobacteriia</taxon>
        <taxon>Flavobacteriales</taxon>
        <taxon>Flavobacteriaceae</taxon>
        <taxon>Flavobacterium</taxon>
    </lineage>
</organism>
<accession>A0A934PN66</accession>
<dbReference type="InterPro" id="IPR052707">
    <property type="entry name" value="OsmC_Ohr_Peroxiredoxin"/>
</dbReference>
<gene>
    <name evidence="1" type="ORF">I5M07_06540</name>
</gene>
<dbReference type="RefSeq" id="WP_200105415.1">
    <property type="nucleotide sequence ID" value="NZ_JAEHFV010000002.1"/>
</dbReference>
<dbReference type="Pfam" id="PF02566">
    <property type="entry name" value="OsmC"/>
    <property type="match status" value="1"/>
</dbReference>
<protein>
    <submittedName>
        <fullName evidence="1">OsmC family protein</fullName>
    </submittedName>
</protein>
<dbReference type="Gene3D" id="3.30.300.20">
    <property type="match status" value="1"/>
</dbReference>
<dbReference type="InterPro" id="IPR036102">
    <property type="entry name" value="OsmC/Ohrsf"/>
</dbReference>